<dbReference type="Gene3D" id="3.30.420.10">
    <property type="entry name" value="Ribonuclease H-like superfamily/Ribonuclease H"/>
    <property type="match status" value="1"/>
</dbReference>
<evidence type="ECO:0000259" key="1">
    <source>
        <dbReference type="PROSITE" id="PS50879"/>
    </source>
</evidence>
<sequence>MENGVGVAVVFQDHVAMVRLPDFTSIFTAEAVVISFALDLIKSRPIHKAVILSDSLSTLRSIENLSTPSEIIRKIYNQLNDLTQSGQSTSLIWIQNFSHNQILGNERADEKARQVITSPEAIRLNCFTLNDAKSITKTISNIIWLQEWKQGASKLNEIKNTIHT</sequence>
<reference evidence="2 3" key="1">
    <citation type="submission" date="2019-08" db="EMBL/GenBank/DDBJ databases">
        <title>Whole genome of Aphis craccivora.</title>
        <authorList>
            <person name="Voronova N.V."/>
            <person name="Shulinski R.S."/>
            <person name="Bandarenka Y.V."/>
            <person name="Zhorov D.G."/>
            <person name="Warner D."/>
        </authorList>
    </citation>
    <scope>NUCLEOTIDE SEQUENCE [LARGE SCALE GENOMIC DNA]</scope>
    <source>
        <strain evidence="2">180601</strain>
        <tissue evidence="2">Whole Body</tissue>
    </source>
</reference>
<dbReference type="InterPro" id="IPR012337">
    <property type="entry name" value="RNaseH-like_sf"/>
</dbReference>
<gene>
    <name evidence="2" type="ORF">FWK35_00026411</name>
</gene>
<dbReference type="Pfam" id="PF13456">
    <property type="entry name" value="RVT_3"/>
    <property type="match status" value="1"/>
</dbReference>
<keyword evidence="2" id="KW-0808">Transferase</keyword>
<dbReference type="SUPFAM" id="SSF53098">
    <property type="entry name" value="Ribonuclease H-like"/>
    <property type="match status" value="1"/>
</dbReference>
<dbReference type="InterPro" id="IPR002156">
    <property type="entry name" value="RNaseH_domain"/>
</dbReference>
<dbReference type="GO" id="GO:0003676">
    <property type="term" value="F:nucleic acid binding"/>
    <property type="evidence" value="ECO:0007669"/>
    <property type="project" value="InterPro"/>
</dbReference>
<name>A0A6G0W2R7_APHCR</name>
<dbReference type="AlphaFoldDB" id="A0A6G0W2R7"/>
<evidence type="ECO:0000313" key="3">
    <source>
        <dbReference type="Proteomes" id="UP000478052"/>
    </source>
</evidence>
<dbReference type="InterPro" id="IPR036397">
    <property type="entry name" value="RNaseH_sf"/>
</dbReference>
<dbReference type="GO" id="GO:0004523">
    <property type="term" value="F:RNA-DNA hybrid ribonuclease activity"/>
    <property type="evidence" value="ECO:0007669"/>
    <property type="project" value="InterPro"/>
</dbReference>
<organism evidence="2 3">
    <name type="scientific">Aphis craccivora</name>
    <name type="common">Cowpea aphid</name>
    <dbReference type="NCBI Taxonomy" id="307492"/>
    <lineage>
        <taxon>Eukaryota</taxon>
        <taxon>Metazoa</taxon>
        <taxon>Ecdysozoa</taxon>
        <taxon>Arthropoda</taxon>
        <taxon>Hexapoda</taxon>
        <taxon>Insecta</taxon>
        <taxon>Pterygota</taxon>
        <taxon>Neoptera</taxon>
        <taxon>Paraneoptera</taxon>
        <taxon>Hemiptera</taxon>
        <taxon>Sternorrhyncha</taxon>
        <taxon>Aphidomorpha</taxon>
        <taxon>Aphidoidea</taxon>
        <taxon>Aphididae</taxon>
        <taxon>Aphidini</taxon>
        <taxon>Aphis</taxon>
        <taxon>Aphis</taxon>
    </lineage>
</organism>
<accession>A0A6G0W2R7</accession>
<keyword evidence="2" id="KW-0695">RNA-directed DNA polymerase</keyword>
<dbReference type="GO" id="GO:0003964">
    <property type="term" value="F:RNA-directed DNA polymerase activity"/>
    <property type="evidence" value="ECO:0007669"/>
    <property type="project" value="UniProtKB-KW"/>
</dbReference>
<dbReference type="CDD" id="cd09276">
    <property type="entry name" value="Rnase_HI_RT_non_LTR"/>
    <property type="match status" value="1"/>
</dbReference>
<comment type="caution">
    <text evidence="2">The sequence shown here is derived from an EMBL/GenBank/DDBJ whole genome shotgun (WGS) entry which is preliminary data.</text>
</comment>
<dbReference type="PROSITE" id="PS50879">
    <property type="entry name" value="RNASE_H_1"/>
    <property type="match status" value="1"/>
</dbReference>
<dbReference type="EMBL" id="VUJU01009277">
    <property type="protein sequence ID" value="KAF0721172.1"/>
    <property type="molecule type" value="Genomic_DNA"/>
</dbReference>
<feature type="domain" description="RNase H type-1" evidence="1">
    <location>
        <begin position="1"/>
        <end position="117"/>
    </location>
</feature>
<proteinExistence type="predicted"/>
<keyword evidence="3" id="KW-1185">Reference proteome</keyword>
<dbReference type="Proteomes" id="UP000478052">
    <property type="component" value="Unassembled WGS sequence"/>
</dbReference>
<protein>
    <submittedName>
        <fullName evidence="2">Putative RNA-directed DNA polymerase</fullName>
    </submittedName>
</protein>
<evidence type="ECO:0000313" key="2">
    <source>
        <dbReference type="EMBL" id="KAF0721172.1"/>
    </source>
</evidence>
<keyword evidence="2" id="KW-0548">Nucleotidyltransferase</keyword>
<dbReference type="OrthoDB" id="6621833at2759"/>